<keyword evidence="1" id="KW-0863">Zinc-finger</keyword>
<keyword evidence="1" id="KW-0479">Metal-binding</keyword>
<gene>
    <name evidence="5" type="ORF">Cni_G12522</name>
</gene>
<dbReference type="PANTHER" id="PTHR33779">
    <property type="entry name" value="EXPRESSED PROTEIN"/>
    <property type="match status" value="1"/>
</dbReference>
<dbReference type="InterPro" id="IPR056874">
    <property type="entry name" value="PHD_dom_pln"/>
</dbReference>
<accession>A0AAQ3K7Z2</accession>
<feature type="compositionally biased region" description="Basic and acidic residues" evidence="3">
    <location>
        <begin position="118"/>
        <end position="137"/>
    </location>
</feature>
<name>A0AAQ3K7Z2_9LILI</name>
<feature type="domain" description="PHD-type zinc finger plants" evidence="4">
    <location>
        <begin position="17"/>
        <end position="59"/>
    </location>
</feature>
<dbReference type="GO" id="GO:0008270">
    <property type="term" value="F:zinc ion binding"/>
    <property type="evidence" value="ECO:0007669"/>
    <property type="project" value="UniProtKB-KW"/>
</dbReference>
<dbReference type="Proteomes" id="UP001327560">
    <property type="component" value="Chromosome 4"/>
</dbReference>
<keyword evidence="2" id="KW-0862">Zinc</keyword>
<evidence type="ECO:0000256" key="1">
    <source>
        <dbReference type="ARBA" id="ARBA00022771"/>
    </source>
</evidence>
<dbReference type="InterPro" id="IPR011011">
    <property type="entry name" value="Znf_FYVE_PHD"/>
</dbReference>
<evidence type="ECO:0000313" key="6">
    <source>
        <dbReference type="Proteomes" id="UP001327560"/>
    </source>
</evidence>
<dbReference type="SUPFAM" id="SSF57903">
    <property type="entry name" value="FYVE/PHD zinc finger"/>
    <property type="match status" value="1"/>
</dbReference>
<protein>
    <recommendedName>
        <fullName evidence="4">PHD-type zinc finger plants domain-containing protein</fullName>
    </recommendedName>
</protein>
<sequence length="162" mass="18107">MDSKAADVPPRPPVVCCMCGDRGLTKELFRCKICLDRSQHKYCSDLYPKAESYSACNWCLREKGGAKSLPKESIKDSNASVSPSSSSHGNDHTSNGAEVKLHRSVFPSQPNKPIKRPKLLDRSASDVTDRIRSDELSPRLGRARQVVRGKVRRYKLLEEFST</sequence>
<keyword evidence="6" id="KW-1185">Reference proteome</keyword>
<dbReference type="EMBL" id="CP136893">
    <property type="protein sequence ID" value="WOL03802.1"/>
    <property type="molecule type" value="Genomic_DNA"/>
</dbReference>
<feature type="compositionally biased region" description="Basic and acidic residues" evidence="3">
    <location>
        <begin position="66"/>
        <end position="75"/>
    </location>
</feature>
<feature type="compositionally biased region" description="Low complexity" evidence="3">
    <location>
        <begin position="77"/>
        <end position="87"/>
    </location>
</feature>
<reference evidence="5 6" key="1">
    <citation type="submission" date="2023-10" db="EMBL/GenBank/DDBJ databases">
        <title>Chromosome-scale genome assembly provides insights into flower coloration mechanisms of Canna indica.</title>
        <authorList>
            <person name="Li C."/>
        </authorList>
    </citation>
    <scope>NUCLEOTIDE SEQUENCE [LARGE SCALE GENOMIC DNA]</scope>
    <source>
        <tissue evidence="5">Flower</tissue>
    </source>
</reference>
<dbReference type="AlphaFoldDB" id="A0AAQ3K7Z2"/>
<evidence type="ECO:0000256" key="3">
    <source>
        <dbReference type="SAM" id="MobiDB-lite"/>
    </source>
</evidence>
<feature type="region of interest" description="Disordered" evidence="3">
    <location>
        <begin position="66"/>
        <end position="139"/>
    </location>
</feature>
<evidence type="ECO:0000313" key="5">
    <source>
        <dbReference type="EMBL" id="WOL03802.1"/>
    </source>
</evidence>
<evidence type="ECO:0000256" key="2">
    <source>
        <dbReference type="ARBA" id="ARBA00022833"/>
    </source>
</evidence>
<proteinExistence type="predicted"/>
<organism evidence="5 6">
    <name type="scientific">Canna indica</name>
    <name type="common">Indian-shot</name>
    <dbReference type="NCBI Taxonomy" id="4628"/>
    <lineage>
        <taxon>Eukaryota</taxon>
        <taxon>Viridiplantae</taxon>
        <taxon>Streptophyta</taxon>
        <taxon>Embryophyta</taxon>
        <taxon>Tracheophyta</taxon>
        <taxon>Spermatophyta</taxon>
        <taxon>Magnoliopsida</taxon>
        <taxon>Liliopsida</taxon>
        <taxon>Zingiberales</taxon>
        <taxon>Cannaceae</taxon>
        <taxon>Canna</taxon>
    </lineage>
</organism>
<dbReference type="Pfam" id="PF25054">
    <property type="entry name" value="PHD_pln"/>
    <property type="match status" value="1"/>
</dbReference>
<dbReference type="PANTHER" id="PTHR33779:SF1">
    <property type="entry name" value="EXPRESSED PROTEIN"/>
    <property type="match status" value="1"/>
</dbReference>
<evidence type="ECO:0000259" key="4">
    <source>
        <dbReference type="Pfam" id="PF25054"/>
    </source>
</evidence>